<dbReference type="GO" id="GO:0003677">
    <property type="term" value="F:DNA binding"/>
    <property type="evidence" value="ECO:0007669"/>
    <property type="project" value="InterPro"/>
</dbReference>
<feature type="domain" description="HTH cro/C1-type" evidence="1">
    <location>
        <begin position="71"/>
        <end position="117"/>
    </location>
</feature>
<accession>A0A5C4KSK6</accession>
<dbReference type="SMART" id="SM00530">
    <property type="entry name" value="HTH_XRE"/>
    <property type="match status" value="1"/>
</dbReference>
<dbReference type="AlphaFoldDB" id="A0A5C4KSK6"/>
<comment type="caution">
    <text evidence="2">The sequence shown here is derived from an EMBL/GenBank/DDBJ whole genome shotgun (WGS) entry which is preliminary data.</text>
</comment>
<dbReference type="PROSITE" id="PS50943">
    <property type="entry name" value="HTH_CROC1"/>
    <property type="match status" value="1"/>
</dbReference>
<evidence type="ECO:0000259" key="1">
    <source>
        <dbReference type="PROSITE" id="PS50943"/>
    </source>
</evidence>
<reference evidence="2" key="1">
    <citation type="submission" date="2019-06" db="EMBL/GenBank/DDBJ databases">
        <title>Pseudomonas-derived Butenolides : (Bio)synthesis of Styrolides.</title>
        <authorList>
            <person name="Klapper M."/>
            <person name="Chowdhury S."/>
            <person name="Stallforth P."/>
        </authorList>
    </citation>
    <scope>NUCLEOTIDE SEQUENCE [LARGE SCALE GENOMIC DNA]</scope>
    <source>
        <strain evidence="2">EC-S101</strain>
    </source>
</reference>
<dbReference type="InterPro" id="IPR001387">
    <property type="entry name" value="Cro/C1-type_HTH"/>
</dbReference>
<evidence type="ECO:0000313" key="2">
    <source>
        <dbReference type="EMBL" id="TNB92229.1"/>
    </source>
</evidence>
<dbReference type="Proteomes" id="UP000306272">
    <property type="component" value="Unassembled WGS sequence"/>
</dbReference>
<gene>
    <name evidence="2" type="ORF">FHG55_23010</name>
</gene>
<name>A0A5C4KSK6_PSEJE</name>
<dbReference type="EMBL" id="VDDB01000017">
    <property type="protein sequence ID" value="TNB92229.1"/>
    <property type="molecule type" value="Genomic_DNA"/>
</dbReference>
<keyword evidence="3" id="KW-1185">Reference proteome</keyword>
<dbReference type="Gene3D" id="1.10.260.40">
    <property type="entry name" value="lambda repressor-like DNA-binding domains"/>
    <property type="match status" value="1"/>
</dbReference>
<dbReference type="InterPro" id="IPR010982">
    <property type="entry name" value="Lambda_DNA-bd_dom_sf"/>
</dbReference>
<sequence>MPAAKLGKADALSIQRCSGLLGCEWGGHSVHSCASVLIRRHYAQRVGPVKGGSLKSCASDEELDVGVGERLREERTRLGLNQDAFAQQGGITRNTQGSYEKGERNPDSAYLTAVAKAGVDVFYVLTGGRMPQHAGALDPAENQLIQQFRSLSDYDQKAVHRIVGAMAEVTQLSSARK</sequence>
<dbReference type="Pfam" id="PF01381">
    <property type="entry name" value="HTH_3"/>
    <property type="match status" value="1"/>
</dbReference>
<dbReference type="SUPFAM" id="SSF47413">
    <property type="entry name" value="lambda repressor-like DNA-binding domains"/>
    <property type="match status" value="1"/>
</dbReference>
<protein>
    <submittedName>
        <fullName evidence="2">Helix-turn-helix transcriptional regulator</fullName>
    </submittedName>
</protein>
<evidence type="ECO:0000313" key="3">
    <source>
        <dbReference type="Proteomes" id="UP000306272"/>
    </source>
</evidence>
<dbReference type="CDD" id="cd00093">
    <property type="entry name" value="HTH_XRE"/>
    <property type="match status" value="1"/>
</dbReference>
<organism evidence="2 3">
    <name type="scientific">Pseudomonas jessenii</name>
    <dbReference type="NCBI Taxonomy" id="77298"/>
    <lineage>
        <taxon>Bacteria</taxon>
        <taxon>Pseudomonadati</taxon>
        <taxon>Pseudomonadota</taxon>
        <taxon>Gammaproteobacteria</taxon>
        <taxon>Pseudomonadales</taxon>
        <taxon>Pseudomonadaceae</taxon>
        <taxon>Pseudomonas</taxon>
    </lineage>
</organism>
<proteinExistence type="predicted"/>